<evidence type="ECO:0000313" key="4">
    <source>
        <dbReference type="Proteomes" id="UP001642540"/>
    </source>
</evidence>
<feature type="region of interest" description="Disordered" evidence="1">
    <location>
        <begin position="117"/>
        <end position="136"/>
    </location>
</feature>
<feature type="transmembrane region" description="Helical" evidence="2">
    <location>
        <begin position="80"/>
        <end position="105"/>
    </location>
</feature>
<feature type="region of interest" description="Disordered" evidence="1">
    <location>
        <begin position="150"/>
        <end position="169"/>
    </location>
</feature>
<organism evidence="3 4">
    <name type="scientific">Orchesella dallaii</name>
    <dbReference type="NCBI Taxonomy" id="48710"/>
    <lineage>
        <taxon>Eukaryota</taxon>
        <taxon>Metazoa</taxon>
        <taxon>Ecdysozoa</taxon>
        <taxon>Arthropoda</taxon>
        <taxon>Hexapoda</taxon>
        <taxon>Collembola</taxon>
        <taxon>Entomobryomorpha</taxon>
        <taxon>Entomobryoidea</taxon>
        <taxon>Orchesellidae</taxon>
        <taxon>Orchesellinae</taxon>
        <taxon>Orchesella</taxon>
    </lineage>
</organism>
<evidence type="ECO:0000313" key="3">
    <source>
        <dbReference type="EMBL" id="CAL8109733.1"/>
    </source>
</evidence>
<evidence type="ECO:0000256" key="2">
    <source>
        <dbReference type="SAM" id="Phobius"/>
    </source>
</evidence>
<accession>A0ABP1QT67</accession>
<keyword evidence="2" id="KW-1133">Transmembrane helix</keyword>
<keyword evidence="2" id="KW-0472">Membrane</keyword>
<comment type="caution">
    <text evidence="3">The sequence shown here is derived from an EMBL/GenBank/DDBJ whole genome shotgun (WGS) entry which is preliminary data.</text>
</comment>
<dbReference type="Proteomes" id="UP001642540">
    <property type="component" value="Unassembled WGS sequence"/>
</dbReference>
<keyword evidence="2" id="KW-0812">Transmembrane</keyword>
<protein>
    <submittedName>
        <fullName evidence="3">Uncharacterized protein</fullName>
    </submittedName>
</protein>
<proteinExistence type="predicted"/>
<keyword evidence="4" id="KW-1185">Reference proteome</keyword>
<dbReference type="EMBL" id="CAXLJM020000041">
    <property type="protein sequence ID" value="CAL8109733.1"/>
    <property type="molecule type" value="Genomic_DNA"/>
</dbReference>
<reference evidence="3 4" key="1">
    <citation type="submission" date="2024-08" db="EMBL/GenBank/DDBJ databases">
        <authorList>
            <person name="Cucini C."/>
            <person name="Frati F."/>
        </authorList>
    </citation>
    <scope>NUCLEOTIDE SEQUENCE [LARGE SCALE GENOMIC DNA]</scope>
</reference>
<name>A0ABP1QT67_9HEXA</name>
<gene>
    <name evidence="3" type="ORF">ODALV1_LOCUS13639</name>
</gene>
<evidence type="ECO:0000256" key="1">
    <source>
        <dbReference type="SAM" id="MobiDB-lite"/>
    </source>
</evidence>
<sequence length="169" mass="18907">MFYKGEVGFLQLKTRTFFILINVIILTIDLSDTKPINLAEILSHTEDINEISKRELKIKENVLDGTAKAEVSTPRTNEEILTMSMIGVGILLFFVCCGVCCKHCFCPRKSSRGRAYQQMATSERPPSVSTNTSLPGVHNMIPLRHQGFTEMLSRTSPPPPYSSNLSVRN</sequence>